<protein>
    <submittedName>
        <fullName evidence="1">Uu.00g003650.m01.CDS01</fullName>
    </submittedName>
</protein>
<accession>A0AAI8VKX8</accession>
<keyword evidence="2" id="KW-1185">Reference proteome</keyword>
<sequence length="113" mass="12391">MPLRLFGQPFRLSGIDVGNPCHTTAPTRTMQKIAIVLDPAPERTCGSSGTSTSFHHRRRRTDAASIVIEAPADELRGHQLRRRGSCTRFLTMCASGVRISRSQYPRDAAADLG</sequence>
<dbReference type="EMBL" id="CAUWAG010000008">
    <property type="protein sequence ID" value="CAJ2506235.1"/>
    <property type="molecule type" value="Genomic_DNA"/>
</dbReference>
<evidence type="ECO:0000313" key="1">
    <source>
        <dbReference type="EMBL" id="CAJ2506235.1"/>
    </source>
</evidence>
<dbReference type="Proteomes" id="UP001295740">
    <property type="component" value="Unassembled WGS sequence"/>
</dbReference>
<organism evidence="1 2">
    <name type="scientific">Anthostomella pinea</name>
    <dbReference type="NCBI Taxonomy" id="933095"/>
    <lineage>
        <taxon>Eukaryota</taxon>
        <taxon>Fungi</taxon>
        <taxon>Dikarya</taxon>
        <taxon>Ascomycota</taxon>
        <taxon>Pezizomycotina</taxon>
        <taxon>Sordariomycetes</taxon>
        <taxon>Xylariomycetidae</taxon>
        <taxon>Xylariales</taxon>
        <taxon>Xylariaceae</taxon>
        <taxon>Anthostomella</taxon>
    </lineage>
</organism>
<reference evidence="1" key="1">
    <citation type="submission" date="2023-10" db="EMBL/GenBank/DDBJ databases">
        <authorList>
            <person name="Hackl T."/>
        </authorList>
    </citation>
    <scope>NUCLEOTIDE SEQUENCE</scope>
</reference>
<name>A0AAI8VKX8_9PEZI</name>
<proteinExistence type="predicted"/>
<dbReference type="AlphaFoldDB" id="A0AAI8VKX8"/>
<evidence type="ECO:0000313" key="2">
    <source>
        <dbReference type="Proteomes" id="UP001295740"/>
    </source>
</evidence>
<comment type="caution">
    <text evidence="1">The sequence shown here is derived from an EMBL/GenBank/DDBJ whole genome shotgun (WGS) entry which is preliminary data.</text>
</comment>
<gene>
    <name evidence="1" type="ORF">KHLLAP_LOCUS6703</name>
</gene>